<comment type="caution">
    <text evidence="1">The sequence shown here is derived from an EMBL/GenBank/DDBJ whole genome shotgun (WGS) entry which is preliminary data.</text>
</comment>
<dbReference type="Proteomes" id="UP000282312">
    <property type="component" value="Unassembled WGS sequence"/>
</dbReference>
<sequence>MFTTKFWKATAERAVKSAAQGLLLYWGADVVFNAWQADWAAAGGIASGAAVLSVLTSLVSAKVSGEGDSPSLVSVEQ</sequence>
<name>A0A3N9WTY8_9ACTN</name>
<reference evidence="1 2" key="1">
    <citation type="submission" date="2018-05" db="EMBL/GenBank/DDBJ databases">
        <title>Micromonospora from Atacama Desert.</title>
        <authorList>
            <person name="Carro L."/>
            <person name="Goodfellow M."/>
            <person name="Klenk H.-P."/>
        </authorList>
    </citation>
    <scope>NUCLEOTIDE SEQUENCE [LARGE SCALE GENOMIC DNA]</scope>
    <source>
        <strain evidence="1 2">LB39</strain>
    </source>
</reference>
<dbReference type="OrthoDB" id="3394330at2"/>
<dbReference type="EMBL" id="QGSZ01000176">
    <property type="protein sequence ID" value="RQX04274.1"/>
    <property type="molecule type" value="Genomic_DNA"/>
</dbReference>
<evidence type="ECO:0000313" key="1">
    <source>
        <dbReference type="EMBL" id="RQX04274.1"/>
    </source>
</evidence>
<dbReference type="AlphaFoldDB" id="A0A3N9WTY8"/>
<organism evidence="1 2">
    <name type="scientific">Micromonospora inaquosa</name>
    <dbReference type="NCBI Taxonomy" id="2203716"/>
    <lineage>
        <taxon>Bacteria</taxon>
        <taxon>Bacillati</taxon>
        <taxon>Actinomycetota</taxon>
        <taxon>Actinomycetes</taxon>
        <taxon>Micromonosporales</taxon>
        <taxon>Micromonosporaceae</taxon>
        <taxon>Micromonospora</taxon>
    </lineage>
</organism>
<keyword evidence="2" id="KW-1185">Reference proteome</keyword>
<proteinExistence type="predicted"/>
<accession>A0A3N9WTY8</accession>
<evidence type="ECO:0008006" key="3">
    <source>
        <dbReference type="Google" id="ProtNLM"/>
    </source>
</evidence>
<dbReference type="InterPro" id="IPR020109">
    <property type="entry name" value="Holin_r1t"/>
</dbReference>
<evidence type="ECO:0000313" key="2">
    <source>
        <dbReference type="Proteomes" id="UP000282312"/>
    </source>
</evidence>
<protein>
    <recommendedName>
        <fullName evidence="3">Holin</fullName>
    </recommendedName>
</protein>
<dbReference type="Pfam" id="PF16945">
    <property type="entry name" value="Phage_r1t_holin"/>
    <property type="match status" value="1"/>
</dbReference>
<gene>
    <name evidence="1" type="ORF">DLJ59_10145</name>
</gene>
<dbReference type="RefSeq" id="WP_124772238.1">
    <property type="nucleotide sequence ID" value="NZ_JBEZFR010000003.1"/>
</dbReference>